<dbReference type="PANTHER" id="PTHR48017">
    <property type="entry name" value="OS05G0424000 PROTEIN-RELATED"/>
    <property type="match status" value="1"/>
</dbReference>
<protein>
    <submittedName>
        <fullName evidence="9">Amino acid permease 6</fullName>
    </submittedName>
</protein>
<evidence type="ECO:0000256" key="3">
    <source>
        <dbReference type="ARBA" id="ARBA00022692"/>
    </source>
</evidence>
<feature type="domain" description="Amino acid transporter transmembrane" evidence="8">
    <location>
        <begin position="210"/>
        <end position="362"/>
    </location>
</feature>
<dbReference type="EMBL" id="JAUJYO010000019">
    <property type="protein sequence ID" value="KAK1288355.1"/>
    <property type="molecule type" value="Genomic_DNA"/>
</dbReference>
<organism evidence="9 10">
    <name type="scientific">Acorus calamus</name>
    <name type="common">Sweet flag</name>
    <dbReference type="NCBI Taxonomy" id="4465"/>
    <lineage>
        <taxon>Eukaryota</taxon>
        <taxon>Viridiplantae</taxon>
        <taxon>Streptophyta</taxon>
        <taxon>Embryophyta</taxon>
        <taxon>Tracheophyta</taxon>
        <taxon>Spermatophyta</taxon>
        <taxon>Magnoliopsida</taxon>
        <taxon>Liliopsida</taxon>
        <taxon>Acoraceae</taxon>
        <taxon>Acorus</taxon>
    </lineage>
</organism>
<dbReference type="InterPro" id="IPR013057">
    <property type="entry name" value="AA_transpt_TM"/>
</dbReference>
<evidence type="ECO:0000259" key="8">
    <source>
        <dbReference type="Pfam" id="PF01490"/>
    </source>
</evidence>
<keyword evidence="3 7" id="KW-0812">Transmembrane</keyword>
<proteinExistence type="predicted"/>
<evidence type="ECO:0000256" key="4">
    <source>
        <dbReference type="ARBA" id="ARBA00022970"/>
    </source>
</evidence>
<dbReference type="GO" id="GO:0016020">
    <property type="term" value="C:membrane"/>
    <property type="evidence" value="ECO:0007669"/>
    <property type="project" value="UniProtKB-SubCell"/>
</dbReference>
<dbReference type="Proteomes" id="UP001180020">
    <property type="component" value="Unassembled WGS sequence"/>
</dbReference>
<evidence type="ECO:0000256" key="2">
    <source>
        <dbReference type="ARBA" id="ARBA00022448"/>
    </source>
</evidence>
<evidence type="ECO:0000256" key="7">
    <source>
        <dbReference type="SAM" id="Phobius"/>
    </source>
</evidence>
<keyword evidence="4" id="KW-0029">Amino-acid transport</keyword>
<feature type="transmembrane region" description="Helical" evidence="7">
    <location>
        <begin position="133"/>
        <end position="150"/>
    </location>
</feature>
<feature type="transmembrane region" description="Helical" evidence="7">
    <location>
        <begin position="338"/>
        <end position="360"/>
    </location>
</feature>
<feature type="transmembrane region" description="Helical" evidence="7">
    <location>
        <begin position="6"/>
        <end position="27"/>
    </location>
</feature>
<sequence length="377" mass="40860">MFNGTVWTATAHVVTAVIGSGVLALAWSVAQMGWIVGPAMLVGFAWVTYYTSTLLADCYRSPNGARNYTYMDAVRSYLGPKKVAICGIIQYAALWGTMVGYTITTATSMMAVERSNCFHRHGHSAKCGASGNLFMIVFGLTQIILSQLPSLENVTWLSIVAATMSFAYSFIGLCLCTAKWVTHGDIRGTLTGHLEIAAGGEQEHEEGHKPYWLVDAANVCIVVHLVGAYQVYAQPILTLNERYVASRWPDARFIRAEFAVRVPFASETQKPLFRLSLSNLVLRTALVALTTLVAMLIPFFNAVLGLIGAFAFWPLSVYFPVSMHVARAKIGRGSARWVALQGLSAVCLMVSVGAGVGSVADIVSNMRHAAPFKNVAY</sequence>
<name>A0AAV9CHF9_ACOCL</name>
<dbReference type="AlphaFoldDB" id="A0AAV9CHF9"/>
<keyword evidence="10" id="KW-1185">Reference proteome</keyword>
<evidence type="ECO:0000256" key="5">
    <source>
        <dbReference type="ARBA" id="ARBA00022989"/>
    </source>
</evidence>
<reference evidence="9" key="1">
    <citation type="journal article" date="2023" name="Nat. Commun.">
        <title>Diploid and tetraploid genomes of Acorus and the evolution of monocots.</title>
        <authorList>
            <person name="Ma L."/>
            <person name="Liu K.W."/>
            <person name="Li Z."/>
            <person name="Hsiao Y.Y."/>
            <person name="Qi Y."/>
            <person name="Fu T."/>
            <person name="Tang G.D."/>
            <person name="Zhang D."/>
            <person name="Sun W.H."/>
            <person name="Liu D.K."/>
            <person name="Li Y."/>
            <person name="Chen G.Z."/>
            <person name="Liu X.D."/>
            <person name="Liao X.Y."/>
            <person name="Jiang Y.T."/>
            <person name="Yu X."/>
            <person name="Hao Y."/>
            <person name="Huang J."/>
            <person name="Zhao X.W."/>
            <person name="Ke S."/>
            <person name="Chen Y.Y."/>
            <person name="Wu W.L."/>
            <person name="Hsu J.L."/>
            <person name="Lin Y.F."/>
            <person name="Huang M.D."/>
            <person name="Li C.Y."/>
            <person name="Huang L."/>
            <person name="Wang Z.W."/>
            <person name="Zhao X."/>
            <person name="Zhong W.Y."/>
            <person name="Peng D.H."/>
            <person name="Ahmad S."/>
            <person name="Lan S."/>
            <person name="Zhang J.S."/>
            <person name="Tsai W.C."/>
            <person name="Van de Peer Y."/>
            <person name="Liu Z.J."/>
        </authorList>
    </citation>
    <scope>NUCLEOTIDE SEQUENCE</scope>
    <source>
        <strain evidence="9">CP</strain>
    </source>
</reference>
<keyword evidence="6 7" id="KW-0472">Membrane</keyword>
<feature type="domain" description="Amino acid transporter transmembrane" evidence="8">
    <location>
        <begin position="4"/>
        <end position="178"/>
    </location>
</feature>
<comment type="subcellular location">
    <subcellularLocation>
        <location evidence="1">Membrane</location>
    </subcellularLocation>
</comment>
<keyword evidence="2" id="KW-0813">Transport</keyword>
<feature type="transmembrane region" description="Helical" evidence="7">
    <location>
        <begin position="34"/>
        <end position="52"/>
    </location>
</feature>
<keyword evidence="5 7" id="KW-1133">Transmembrane helix</keyword>
<feature type="transmembrane region" description="Helical" evidence="7">
    <location>
        <begin position="88"/>
        <end position="112"/>
    </location>
</feature>
<evidence type="ECO:0000256" key="6">
    <source>
        <dbReference type="ARBA" id="ARBA00023136"/>
    </source>
</evidence>
<reference evidence="9" key="2">
    <citation type="submission" date="2023-06" db="EMBL/GenBank/DDBJ databases">
        <authorList>
            <person name="Ma L."/>
            <person name="Liu K.-W."/>
            <person name="Li Z."/>
            <person name="Hsiao Y.-Y."/>
            <person name="Qi Y."/>
            <person name="Fu T."/>
            <person name="Tang G."/>
            <person name="Zhang D."/>
            <person name="Sun W.-H."/>
            <person name="Liu D.-K."/>
            <person name="Li Y."/>
            <person name="Chen G.-Z."/>
            <person name="Liu X.-D."/>
            <person name="Liao X.-Y."/>
            <person name="Jiang Y.-T."/>
            <person name="Yu X."/>
            <person name="Hao Y."/>
            <person name="Huang J."/>
            <person name="Zhao X.-W."/>
            <person name="Ke S."/>
            <person name="Chen Y.-Y."/>
            <person name="Wu W.-L."/>
            <person name="Hsu J.-L."/>
            <person name="Lin Y.-F."/>
            <person name="Huang M.-D."/>
            <person name="Li C.-Y."/>
            <person name="Huang L."/>
            <person name="Wang Z.-W."/>
            <person name="Zhao X."/>
            <person name="Zhong W.-Y."/>
            <person name="Peng D.-H."/>
            <person name="Ahmad S."/>
            <person name="Lan S."/>
            <person name="Zhang J.-S."/>
            <person name="Tsai W.-C."/>
            <person name="Van De Peer Y."/>
            <person name="Liu Z.-J."/>
        </authorList>
    </citation>
    <scope>NUCLEOTIDE SEQUENCE</scope>
    <source>
        <strain evidence="9">CP</strain>
        <tissue evidence="9">Leaves</tissue>
    </source>
</reference>
<accession>A0AAV9CHF9</accession>
<gene>
    <name evidence="9" type="primary">AAP6</name>
    <name evidence="9" type="ORF">QJS10_CPB19g00177</name>
</gene>
<evidence type="ECO:0000256" key="1">
    <source>
        <dbReference type="ARBA" id="ARBA00004370"/>
    </source>
</evidence>
<feature type="transmembrane region" description="Helical" evidence="7">
    <location>
        <begin position="156"/>
        <end position="178"/>
    </location>
</feature>
<evidence type="ECO:0000313" key="9">
    <source>
        <dbReference type="EMBL" id="KAK1288355.1"/>
    </source>
</evidence>
<dbReference type="GO" id="GO:0006865">
    <property type="term" value="P:amino acid transport"/>
    <property type="evidence" value="ECO:0007669"/>
    <property type="project" value="UniProtKB-KW"/>
</dbReference>
<comment type="caution">
    <text evidence="9">The sequence shown here is derived from an EMBL/GenBank/DDBJ whole genome shotgun (WGS) entry which is preliminary data.</text>
</comment>
<evidence type="ECO:0000313" key="10">
    <source>
        <dbReference type="Proteomes" id="UP001180020"/>
    </source>
</evidence>
<dbReference type="Pfam" id="PF01490">
    <property type="entry name" value="Aa_trans"/>
    <property type="match status" value="2"/>
</dbReference>